<keyword evidence="3" id="KW-1185">Reference proteome</keyword>
<dbReference type="RefSeq" id="WP_379047374.1">
    <property type="nucleotide sequence ID" value="NZ_JBHULZ010000041.1"/>
</dbReference>
<feature type="transmembrane region" description="Helical" evidence="1">
    <location>
        <begin position="76"/>
        <end position="96"/>
    </location>
</feature>
<accession>A0ABW5SEI0</accession>
<feature type="transmembrane region" description="Helical" evidence="1">
    <location>
        <begin position="102"/>
        <end position="121"/>
    </location>
</feature>
<proteinExistence type="predicted"/>
<gene>
    <name evidence="2" type="ORF">ACFSQ0_09380</name>
</gene>
<sequence>MKENFGQSLRVFLKKLLLFTLILGGLHYLLAFTVLQFDLYYSIPVMYLFLSLLTLIVYVCVLWIANNFPDKAGFTFMGLGMLKMFIAVAFLIPIMLYKEDDVNVMASVFSFFVPYLFYLSFETLHAVKLIKMND</sequence>
<dbReference type="Proteomes" id="UP001597357">
    <property type="component" value="Unassembled WGS sequence"/>
</dbReference>
<organism evidence="2 3">
    <name type="scientific">Mesonia sediminis</name>
    <dbReference type="NCBI Taxonomy" id="1703946"/>
    <lineage>
        <taxon>Bacteria</taxon>
        <taxon>Pseudomonadati</taxon>
        <taxon>Bacteroidota</taxon>
        <taxon>Flavobacteriia</taxon>
        <taxon>Flavobacteriales</taxon>
        <taxon>Flavobacteriaceae</taxon>
        <taxon>Mesonia</taxon>
    </lineage>
</organism>
<protein>
    <submittedName>
        <fullName evidence="2">Uncharacterized protein</fullName>
    </submittedName>
</protein>
<keyword evidence="1" id="KW-1133">Transmembrane helix</keyword>
<keyword evidence="1" id="KW-0812">Transmembrane</keyword>
<feature type="transmembrane region" description="Helical" evidence="1">
    <location>
        <begin position="41"/>
        <end position="64"/>
    </location>
</feature>
<name>A0ABW5SEI0_9FLAO</name>
<dbReference type="EMBL" id="JBHULZ010000041">
    <property type="protein sequence ID" value="MFD2698201.1"/>
    <property type="molecule type" value="Genomic_DNA"/>
</dbReference>
<reference evidence="3" key="1">
    <citation type="journal article" date="2019" name="Int. J. Syst. Evol. Microbiol.">
        <title>The Global Catalogue of Microorganisms (GCM) 10K type strain sequencing project: providing services to taxonomists for standard genome sequencing and annotation.</title>
        <authorList>
            <consortium name="The Broad Institute Genomics Platform"/>
            <consortium name="The Broad Institute Genome Sequencing Center for Infectious Disease"/>
            <person name="Wu L."/>
            <person name="Ma J."/>
        </authorList>
    </citation>
    <scope>NUCLEOTIDE SEQUENCE [LARGE SCALE GENOMIC DNA]</scope>
    <source>
        <strain evidence="3">KCTC 42255</strain>
    </source>
</reference>
<comment type="caution">
    <text evidence="2">The sequence shown here is derived from an EMBL/GenBank/DDBJ whole genome shotgun (WGS) entry which is preliminary data.</text>
</comment>
<evidence type="ECO:0000313" key="3">
    <source>
        <dbReference type="Proteomes" id="UP001597357"/>
    </source>
</evidence>
<keyword evidence="1" id="KW-0472">Membrane</keyword>
<evidence type="ECO:0000256" key="1">
    <source>
        <dbReference type="SAM" id="Phobius"/>
    </source>
</evidence>
<evidence type="ECO:0000313" key="2">
    <source>
        <dbReference type="EMBL" id="MFD2698201.1"/>
    </source>
</evidence>